<dbReference type="Proteomes" id="UP001161757">
    <property type="component" value="Unassembled WGS sequence"/>
</dbReference>
<evidence type="ECO:0000313" key="3">
    <source>
        <dbReference type="EMBL" id="KAJ8986519.1"/>
    </source>
</evidence>
<proteinExistence type="predicted"/>
<feature type="region of interest" description="Disordered" evidence="1">
    <location>
        <begin position="77"/>
        <end position="201"/>
    </location>
</feature>
<feature type="compositionally biased region" description="Basic and acidic residues" evidence="1">
    <location>
        <begin position="80"/>
        <end position="90"/>
    </location>
</feature>
<dbReference type="AlphaFoldDB" id="A0AAN6IPE4"/>
<evidence type="ECO:0000256" key="1">
    <source>
        <dbReference type="SAM" id="MobiDB-lite"/>
    </source>
</evidence>
<sequence>MAHPLFARDVISEVKSAPETFTSWDKCMSKTYCKWPAIVGIVVGSLILLSIIWCFARCLCCGAELCACCCNCCRPRRSRDRPSKYKDDYSRVPPTPYGGYQPTPAPMSYGNPNMPQFATFDDPSGKKINEDSLPPMPSWDTATKRRVEETDAHGDVEMGRLEAQSQRMRGGYNSVPTGPMSPSSLHPQGECPNNGMTHSYHSDLGAQRLAPNGSRYESFQSVPLSPPPTYRTTSNAPSITSDRFISGAASPSPNEHYHQPHDFHQQPSTYAPSSFSTRYEPQPDYAPSRISMPAPYNPQAEYQARSPSYLQTGRKPVSGSFREV</sequence>
<dbReference type="PANTHER" id="PTHR40018:SF1">
    <property type="entry name" value="[PSI+] INDUCTION PROTEIN 2"/>
    <property type="match status" value="1"/>
</dbReference>
<feature type="transmembrane region" description="Helical" evidence="2">
    <location>
        <begin position="35"/>
        <end position="53"/>
    </location>
</feature>
<comment type="caution">
    <text evidence="3">The sequence shown here is derived from an EMBL/GenBank/DDBJ whole genome shotgun (WGS) entry which is preliminary data.</text>
</comment>
<dbReference type="GO" id="GO:0005886">
    <property type="term" value="C:plasma membrane"/>
    <property type="evidence" value="ECO:0007669"/>
    <property type="project" value="TreeGrafter"/>
</dbReference>
<evidence type="ECO:0000256" key="2">
    <source>
        <dbReference type="SAM" id="Phobius"/>
    </source>
</evidence>
<dbReference type="GO" id="GO:0005935">
    <property type="term" value="C:cellular bud neck"/>
    <property type="evidence" value="ECO:0007669"/>
    <property type="project" value="TreeGrafter"/>
</dbReference>
<feature type="compositionally biased region" description="Polar residues" evidence="1">
    <location>
        <begin position="265"/>
        <end position="279"/>
    </location>
</feature>
<dbReference type="PANTHER" id="PTHR40018">
    <property type="entry name" value="[PSI+] INDUCTION PROTEIN 2"/>
    <property type="match status" value="1"/>
</dbReference>
<name>A0AAN6IPE4_EXODE</name>
<keyword evidence="2" id="KW-1133">Transmembrane helix</keyword>
<accession>A0AAN6IPE4</accession>
<evidence type="ECO:0000313" key="4">
    <source>
        <dbReference type="Proteomes" id="UP001161757"/>
    </source>
</evidence>
<feature type="compositionally biased region" description="Polar residues" evidence="1">
    <location>
        <begin position="174"/>
        <end position="186"/>
    </location>
</feature>
<protein>
    <submittedName>
        <fullName evidence="3">Uncharacterized protein</fullName>
    </submittedName>
</protein>
<feature type="region of interest" description="Disordered" evidence="1">
    <location>
        <begin position="216"/>
        <end position="324"/>
    </location>
</feature>
<feature type="compositionally biased region" description="Basic and acidic residues" evidence="1">
    <location>
        <begin position="142"/>
        <end position="160"/>
    </location>
</feature>
<reference evidence="3" key="1">
    <citation type="submission" date="2023-01" db="EMBL/GenBank/DDBJ databases">
        <title>Exophiala dermititidis isolated from Cystic Fibrosis Patient.</title>
        <authorList>
            <person name="Kurbessoian T."/>
            <person name="Crocker A."/>
            <person name="Murante D."/>
            <person name="Hogan D.A."/>
            <person name="Stajich J.E."/>
        </authorList>
    </citation>
    <scope>NUCLEOTIDE SEQUENCE</scope>
    <source>
        <strain evidence="3">Ex8</strain>
    </source>
</reference>
<dbReference type="EMBL" id="JAJGCB010000036">
    <property type="protein sequence ID" value="KAJ8986519.1"/>
    <property type="molecule type" value="Genomic_DNA"/>
</dbReference>
<organism evidence="3 4">
    <name type="scientific">Exophiala dermatitidis</name>
    <name type="common">Black yeast-like fungus</name>
    <name type="synonym">Wangiella dermatitidis</name>
    <dbReference type="NCBI Taxonomy" id="5970"/>
    <lineage>
        <taxon>Eukaryota</taxon>
        <taxon>Fungi</taxon>
        <taxon>Dikarya</taxon>
        <taxon>Ascomycota</taxon>
        <taxon>Pezizomycotina</taxon>
        <taxon>Eurotiomycetes</taxon>
        <taxon>Chaetothyriomycetidae</taxon>
        <taxon>Chaetothyriales</taxon>
        <taxon>Herpotrichiellaceae</taxon>
        <taxon>Exophiala</taxon>
    </lineage>
</organism>
<dbReference type="InterPro" id="IPR037504">
    <property type="entry name" value="PSI_induc_2"/>
</dbReference>
<feature type="compositionally biased region" description="Basic and acidic residues" evidence="1">
    <location>
        <begin position="255"/>
        <end position="264"/>
    </location>
</feature>
<gene>
    <name evidence="3" type="ORF">HRR80_009429</name>
</gene>
<feature type="compositionally biased region" description="Polar residues" evidence="1">
    <location>
        <begin position="230"/>
        <end position="253"/>
    </location>
</feature>
<keyword evidence="2" id="KW-0472">Membrane</keyword>
<keyword evidence="2" id="KW-0812">Transmembrane</keyword>